<dbReference type="Proteomes" id="UP001183817">
    <property type="component" value="Unassembled WGS sequence"/>
</dbReference>
<accession>A0ABU2BJ40</accession>
<keyword evidence="2" id="KW-0238">DNA-binding</keyword>
<dbReference type="SMART" id="SM00347">
    <property type="entry name" value="HTH_MARR"/>
    <property type="match status" value="1"/>
</dbReference>
<dbReference type="InterPro" id="IPR036390">
    <property type="entry name" value="WH_DNA-bd_sf"/>
</dbReference>
<reference evidence="2 3" key="1">
    <citation type="submission" date="2023-07" db="EMBL/GenBank/DDBJ databases">
        <title>Sequencing the genomes of 1000 actinobacteria strains.</title>
        <authorList>
            <person name="Klenk H.-P."/>
        </authorList>
    </citation>
    <scope>NUCLEOTIDE SEQUENCE [LARGE SCALE GENOMIC DNA]</scope>
    <source>
        <strain evidence="2 3">DSM 20167</strain>
    </source>
</reference>
<evidence type="ECO:0000259" key="1">
    <source>
        <dbReference type="PROSITE" id="PS50995"/>
    </source>
</evidence>
<dbReference type="Pfam" id="PF01047">
    <property type="entry name" value="MarR"/>
    <property type="match status" value="1"/>
</dbReference>
<dbReference type="PANTHER" id="PTHR33164">
    <property type="entry name" value="TRANSCRIPTIONAL REGULATOR, MARR FAMILY"/>
    <property type="match status" value="1"/>
</dbReference>
<organism evidence="2 3">
    <name type="scientific">Paeniglutamicibacter sulfureus</name>
    <dbReference type="NCBI Taxonomy" id="43666"/>
    <lineage>
        <taxon>Bacteria</taxon>
        <taxon>Bacillati</taxon>
        <taxon>Actinomycetota</taxon>
        <taxon>Actinomycetes</taxon>
        <taxon>Micrococcales</taxon>
        <taxon>Micrococcaceae</taxon>
        <taxon>Paeniglutamicibacter</taxon>
    </lineage>
</organism>
<evidence type="ECO:0000313" key="3">
    <source>
        <dbReference type="Proteomes" id="UP001183817"/>
    </source>
</evidence>
<keyword evidence="3" id="KW-1185">Reference proteome</keyword>
<protein>
    <submittedName>
        <fullName evidence="2">DNA-binding MarR family transcriptional regulator</fullName>
    </submittedName>
</protein>
<dbReference type="Gene3D" id="1.10.10.10">
    <property type="entry name" value="Winged helix-like DNA-binding domain superfamily/Winged helix DNA-binding domain"/>
    <property type="match status" value="1"/>
</dbReference>
<evidence type="ECO:0000313" key="2">
    <source>
        <dbReference type="EMBL" id="MDR7358623.1"/>
    </source>
</evidence>
<feature type="domain" description="HTH marR-type" evidence="1">
    <location>
        <begin position="18"/>
        <end position="159"/>
    </location>
</feature>
<gene>
    <name evidence="2" type="ORF">J2S64_002314</name>
</gene>
<dbReference type="SUPFAM" id="SSF46785">
    <property type="entry name" value="Winged helix' DNA-binding domain"/>
    <property type="match status" value="1"/>
</dbReference>
<dbReference type="PANTHER" id="PTHR33164:SF57">
    <property type="entry name" value="MARR-FAMILY TRANSCRIPTIONAL REGULATOR"/>
    <property type="match status" value="1"/>
</dbReference>
<dbReference type="GO" id="GO:0003677">
    <property type="term" value="F:DNA binding"/>
    <property type="evidence" value="ECO:0007669"/>
    <property type="project" value="UniProtKB-KW"/>
</dbReference>
<comment type="caution">
    <text evidence="2">The sequence shown here is derived from an EMBL/GenBank/DDBJ whole genome shotgun (WGS) entry which is preliminary data.</text>
</comment>
<proteinExistence type="predicted"/>
<name>A0ABU2BJ40_9MICC</name>
<sequence>MDALADPLAVTERAGTDDAVMSSLIDEVEHQFATMFVNARNSIRSRAAAIHPELHPLGFRVLTILSRSGARQQGALAEETEVDKAMMSRTIKQLEALGLVERSIDPNDGRALLVAMTDLARARFDATLANARRVLHDRLAEWEPGEVRRFTDLLAKLNDSGI</sequence>
<dbReference type="InterPro" id="IPR000835">
    <property type="entry name" value="HTH_MarR-typ"/>
</dbReference>
<dbReference type="EMBL" id="JAVDYI010000001">
    <property type="protein sequence ID" value="MDR7358623.1"/>
    <property type="molecule type" value="Genomic_DNA"/>
</dbReference>
<dbReference type="RefSeq" id="WP_302263732.1">
    <property type="nucleotide sequence ID" value="NZ_BAAAWO010000001.1"/>
</dbReference>
<dbReference type="InterPro" id="IPR039422">
    <property type="entry name" value="MarR/SlyA-like"/>
</dbReference>
<dbReference type="InterPro" id="IPR036388">
    <property type="entry name" value="WH-like_DNA-bd_sf"/>
</dbReference>
<dbReference type="PROSITE" id="PS50995">
    <property type="entry name" value="HTH_MARR_2"/>
    <property type="match status" value="1"/>
</dbReference>